<dbReference type="PROSITE" id="PS50199">
    <property type="entry name" value="ZF_RANBP2_2"/>
    <property type="match status" value="1"/>
</dbReference>
<dbReference type="EMBL" id="JSCE01000209">
    <property type="protein sequence ID" value="KHM51291.1"/>
    <property type="molecule type" value="Genomic_DNA"/>
</dbReference>
<feature type="transmembrane region" description="Helical" evidence="5">
    <location>
        <begin position="101"/>
        <end position="120"/>
    </location>
</feature>
<dbReference type="AlphaFoldDB" id="A0A0B2JXD2"/>
<reference evidence="7 8" key="1">
    <citation type="journal article" date="2013" name="PLoS ONE">
        <title>Identification and characterization of three novel lipases belonging to families II and V from Anaerovibrio lipolyticus 5ST.</title>
        <authorList>
            <person name="Prive F."/>
            <person name="Kaderbhai N.N."/>
            <person name="Girdwood S."/>
            <person name="Worgan H.J."/>
            <person name="Pinloche E."/>
            <person name="Scollan N.D."/>
            <person name="Huws S.A."/>
            <person name="Newbold C.J."/>
        </authorList>
    </citation>
    <scope>NUCLEOTIDE SEQUENCE [LARGE SCALE GENOMIC DNA]</scope>
    <source>
        <strain evidence="7 8">5S</strain>
    </source>
</reference>
<gene>
    <name evidence="7" type="ORF">NZ47_11110</name>
</gene>
<evidence type="ECO:0000256" key="4">
    <source>
        <dbReference type="SAM" id="Coils"/>
    </source>
</evidence>
<sequence length="424" mass="47695">MAQYCHKCGNKIDEEAVFCPKCGAKVASTAAAGWTCSSCGANNDENDSFCSKCGTAKNSVPAVRNVSMVSTKPFPPENYDYNDEELTGFQAWLAEGNNKRLLIIGVVLTLIVGIASFLFFRGMSEDDYLKNYGAVSRTLSESHDMLVNNVTMSSVKEEQVGQLKKDLEQEKQEVDALAETFAGMKPFRNYEKQHKDVIELLQKESAVFDSVITICSNPIAPDNDALLEKVKNDTEAIKTLSADISVPNTSLTTASDITMLYQHLQNIVTEQRKINKEKMEKLEAMKKFFNAMDDAIQKYDTSKTDMHQLLQTARKGDMLWMDYFRQLDNVKSTRQGVKNKVSSISAPAGTEALRSELIDILSESIRYCEQMRIAANLQFRDYYVSAGRVEQKAKEMDPQIQASYDNFMGKYKAEKERLMDVKNL</sequence>
<keyword evidence="4" id="KW-0175">Coiled coil</keyword>
<dbReference type="RefSeq" id="WP_039210677.1">
    <property type="nucleotide sequence ID" value="NZ_JSCE01000209.1"/>
</dbReference>
<dbReference type="PROSITE" id="PS01358">
    <property type="entry name" value="ZF_RANBP2_1"/>
    <property type="match status" value="1"/>
</dbReference>
<dbReference type="Proteomes" id="UP000030993">
    <property type="component" value="Unassembled WGS sequence"/>
</dbReference>
<evidence type="ECO:0000256" key="5">
    <source>
        <dbReference type="SAM" id="Phobius"/>
    </source>
</evidence>
<keyword evidence="5" id="KW-0812">Transmembrane</keyword>
<evidence type="ECO:0000313" key="7">
    <source>
        <dbReference type="EMBL" id="KHM51291.1"/>
    </source>
</evidence>
<feature type="coiled-coil region" evidence="4">
    <location>
        <begin position="153"/>
        <end position="180"/>
    </location>
</feature>
<dbReference type="InterPro" id="IPR001876">
    <property type="entry name" value="Znf_RanBP2"/>
</dbReference>
<feature type="domain" description="RanBP2-type" evidence="6">
    <location>
        <begin position="30"/>
        <end position="59"/>
    </location>
</feature>
<protein>
    <recommendedName>
        <fullName evidence="6">RanBP2-type domain-containing protein</fullName>
    </recommendedName>
</protein>
<dbReference type="STRING" id="82374.NZ47_11110"/>
<comment type="caution">
    <text evidence="7">The sequence shown here is derived from an EMBL/GenBank/DDBJ whole genome shotgun (WGS) entry which is preliminary data.</text>
</comment>
<dbReference type="InterPro" id="IPR026870">
    <property type="entry name" value="Zinc_ribbon_dom"/>
</dbReference>
<organism evidence="7 8">
    <name type="scientific">Anaerovibrio lipolyticus</name>
    <dbReference type="NCBI Taxonomy" id="82374"/>
    <lineage>
        <taxon>Bacteria</taxon>
        <taxon>Bacillati</taxon>
        <taxon>Bacillota</taxon>
        <taxon>Negativicutes</taxon>
        <taxon>Selenomonadales</taxon>
        <taxon>Selenomonadaceae</taxon>
        <taxon>Anaerovibrio</taxon>
    </lineage>
</organism>
<evidence type="ECO:0000256" key="2">
    <source>
        <dbReference type="ARBA" id="ARBA00022771"/>
    </source>
</evidence>
<keyword evidence="8" id="KW-1185">Reference proteome</keyword>
<dbReference type="GO" id="GO:0008270">
    <property type="term" value="F:zinc ion binding"/>
    <property type="evidence" value="ECO:0007669"/>
    <property type="project" value="UniProtKB-KW"/>
</dbReference>
<evidence type="ECO:0000313" key="8">
    <source>
        <dbReference type="Proteomes" id="UP000030993"/>
    </source>
</evidence>
<keyword evidence="5" id="KW-0472">Membrane</keyword>
<keyword evidence="1" id="KW-0479">Metal-binding</keyword>
<accession>A0A0B2JXD2</accession>
<keyword evidence="2" id="KW-0863">Zinc-finger</keyword>
<dbReference type="eggNOG" id="COG1040">
    <property type="taxonomic scope" value="Bacteria"/>
</dbReference>
<name>A0A0B2JXD2_9FIRM</name>
<evidence type="ECO:0000259" key="6">
    <source>
        <dbReference type="PROSITE" id="PS50199"/>
    </source>
</evidence>
<keyword evidence="5" id="KW-1133">Transmembrane helix</keyword>
<proteinExistence type="predicted"/>
<evidence type="ECO:0000256" key="3">
    <source>
        <dbReference type="ARBA" id="ARBA00022833"/>
    </source>
</evidence>
<keyword evidence="3" id="KW-0862">Zinc</keyword>
<dbReference type="Pfam" id="PF13240">
    <property type="entry name" value="Zn_Ribbon_1"/>
    <property type="match status" value="2"/>
</dbReference>
<evidence type="ECO:0000256" key="1">
    <source>
        <dbReference type="ARBA" id="ARBA00022723"/>
    </source>
</evidence>